<feature type="transmembrane region" description="Helical" evidence="5">
    <location>
        <begin position="235"/>
        <end position="252"/>
    </location>
</feature>
<dbReference type="InterPro" id="IPR045979">
    <property type="entry name" value="DUF5935"/>
</dbReference>
<dbReference type="GO" id="GO:0016874">
    <property type="term" value="F:ligase activity"/>
    <property type="evidence" value="ECO:0007669"/>
    <property type="project" value="UniProtKB-KW"/>
</dbReference>
<dbReference type="OrthoDB" id="9772644at2"/>
<protein>
    <submittedName>
        <fullName evidence="8">Putative O-glycosylation ligase, exosortase A system-associated</fullName>
    </submittedName>
</protein>
<evidence type="ECO:0000313" key="8">
    <source>
        <dbReference type="EMBL" id="RFB01592.1"/>
    </source>
</evidence>
<dbReference type="PANTHER" id="PTHR37422:SF13">
    <property type="entry name" value="LIPOPOLYSACCHARIDE BIOSYNTHESIS PROTEIN PA4999-RELATED"/>
    <property type="match status" value="1"/>
</dbReference>
<accession>A0A371R818</accession>
<evidence type="ECO:0000256" key="3">
    <source>
        <dbReference type="ARBA" id="ARBA00022989"/>
    </source>
</evidence>
<evidence type="ECO:0000256" key="1">
    <source>
        <dbReference type="ARBA" id="ARBA00004141"/>
    </source>
</evidence>
<name>A0A371R818_9PROT</name>
<feature type="transmembrane region" description="Helical" evidence="5">
    <location>
        <begin position="198"/>
        <end position="229"/>
    </location>
</feature>
<dbReference type="PANTHER" id="PTHR37422">
    <property type="entry name" value="TEICHURONIC ACID BIOSYNTHESIS PROTEIN TUAE"/>
    <property type="match status" value="1"/>
</dbReference>
<keyword evidence="9" id="KW-1185">Reference proteome</keyword>
<proteinExistence type="predicted"/>
<dbReference type="InterPro" id="IPR051533">
    <property type="entry name" value="WaaL-like"/>
</dbReference>
<dbReference type="Proteomes" id="UP000264589">
    <property type="component" value="Unassembled WGS sequence"/>
</dbReference>
<dbReference type="InParanoid" id="A0A371R818"/>
<sequence>MRDILLLVFLGITLLAVFRYPFAGVLLWAWFTIASPQNAAWTASTLSLQPPITAIAILSLLLHGELFRLRMSWLLSFLLLFLFWIFLSQWMSLSPAASAVAFDRFWKVMLFVVICSVAVTDRLRFTALLWVVVLIMGFYGVKGGVFTLLTAGQNLYFGLERTVLYDNNHIGIAMATFLPMLLYVANQATHRLVRMGSWAVFALTIVAIIGTYSRGAFICLVVFGALYWWQSRHKFLIGAAGVIMALGIFLSAPGDWIDRMVSISEAAEDQSFQGRIDAWVINWELATENPLTGAGLRAPYDANVAATVSDRQPRAAHSIYFEVLGGTGFAGLIIYLGIWVTGFFAAFRTSLDRKAEPWRREFSRYATMSLIIFGIGGASVSLEMWEGYLILLVLAHSVRHMTDIPPVKASPIDSIRERIQTRARQSMRKPA</sequence>
<keyword evidence="3 5" id="KW-1133">Transmembrane helix</keyword>
<feature type="transmembrane region" description="Helical" evidence="5">
    <location>
        <begin position="169"/>
        <end position="186"/>
    </location>
</feature>
<dbReference type="InterPro" id="IPR017528">
    <property type="entry name" value="CHP03097O-antigen_lig-rel"/>
</dbReference>
<evidence type="ECO:0000259" key="7">
    <source>
        <dbReference type="Pfam" id="PF19358"/>
    </source>
</evidence>
<dbReference type="EMBL" id="QUQO01000002">
    <property type="protein sequence ID" value="RFB01592.1"/>
    <property type="molecule type" value="Genomic_DNA"/>
</dbReference>
<dbReference type="AlphaFoldDB" id="A0A371R818"/>
<feature type="transmembrane region" description="Helical" evidence="5">
    <location>
        <begin position="367"/>
        <end position="394"/>
    </location>
</feature>
<comment type="caution">
    <text evidence="8">The sequence shown here is derived from an EMBL/GenBank/DDBJ whole genome shotgun (WGS) entry which is preliminary data.</text>
</comment>
<evidence type="ECO:0000256" key="4">
    <source>
        <dbReference type="ARBA" id="ARBA00023136"/>
    </source>
</evidence>
<keyword evidence="4 5" id="KW-0472">Membrane</keyword>
<dbReference type="Pfam" id="PF19358">
    <property type="entry name" value="DUF5935"/>
    <property type="match status" value="1"/>
</dbReference>
<feature type="domain" description="DUF5935" evidence="7">
    <location>
        <begin position="1"/>
        <end position="189"/>
    </location>
</feature>
<evidence type="ECO:0000256" key="2">
    <source>
        <dbReference type="ARBA" id="ARBA00022692"/>
    </source>
</evidence>
<evidence type="ECO:0000259" key="6">
    <source>
        <dbReference type="Pfam" id="PF04932"/>
    </source>
</evidence>
<comment type="subcellular location">
    <subcellularLocation>
        <location evidence="1">Membrane</location>
        <topology evidence="1">Multi-pass membrane protein</topology>
    </subcellularLocation>
</comment>
<feature type="transmembrane region" description="Helical" evidence="5">
    <location>
        <begin position="104"/>
        <end position="120"/>
    </location>
</feature>
<keyword evidence="2 5" id="KW-0812">Transmembrane</keyword>
<evidence type="ECO:0000313" key="9">
    <source>
        <dbReference type="Proteomes" id="UP000264589"/>
    </source>
</evidence>
<organism evidence="8 9">
    <name type="scientific">Parvularcula marina</name>
    <dbReference type="NCBI Taxonomy" id="2292771"/>
    <lineage>
        <taxon>Bacteria</taxon>
        <taxon>Pseudomonadati</taxon>
        <taxon>Pseudomonadota</taxon>
        <taxon>Alphaproteobacteria</taxon>
        <taxon>Parvularculales</taxon>
        <taxon>Parvularculaceae</taxon>
        <taxon>Parvularcula</taxon>
    </lineage>
</organism>
<gene>
    <name evidence="8" type="ORF">DX908_15040</name>
</gene>
<dbReference type="NCBIfam" id="TIGR03097">
    <property type="entry name" value="PEP_O_lig_1"/>
    <property type="match status" value="1"/>
</dbReference>
<keyword evidence="8" id="KW-0436">Ligase</keyword>
<feature type="domain" description="O-antigen ligase-related" evidence="6">
    <location>
        <begin position="200"/>
        <end position="336"/>
    </location>
</feature>
<dbReference type="Pfam" id="PF04932">
    <property type="entry name" value="Wzy_C"/>
    <property type="match status" value="1"/>
</dbReference>
<feature type="transmembrane region" description="Helical" evidence="5">
    <location>
        <begin position="74"/>
        <end position="92"/>
    </location>
</feature>
<reference evidence="8 9" key="1">
    <citation type="submission" date="2018-08" db="EMBL/GenBank/DDBJ databases">
        <title>Parvularcula sp. SM1705, isolated from surface water of the South Sea China.</title>
        <authorList>
            <person name="Sun L."/>
        </authorList>
    </citation>
    <scope>NUCLEOTIDE SEQUENCE [LARGE SCALE GENOMIC DNA]</scope>
    <source>
        <strain evidence="8 9">SM1705</strain>
    </source>
</reference>
<feature type="transmembrane region" description="Helical" evidence="5">
    <location>
        <begin position="127"/>
        <end position="149"/>
    </location>
</feature>
<dbReference type="InterPro" id="IPR007016">
    <property type="entry name" value="O-antigen_ligase-rel_domated"/>
</dbReference>
<feature type="transmembrane region" description="Helical" evidence="5">
    <location>
        <begin position="43"/>
        <end position="62"/>
    </location>
</feature>
<feature type="transmembrane region" description="Helical" evidence="5">
    <location>
        <begin position="319"/>
        <end position="347"/>
    </location>
</feature>
<evidence type="ECO:0000256" key="5">
    <source>
        <dbReference type="SAM" id="Phobius"/>
    </source>
</evidence>
<dbReference type="RefSeq" id="WP_116393308.1">
    <property type="nucleotide sequence ID" value="NZ_QUQO01000002.1"/>
</dbReference>
<dbReference type="GO" id="GO:0016020">
    <property type="term" value="C:membrane"/>
    <property type="evidence" value="ECO:0007669"/>
    <property type="project" value="UniProtKB-SubCell"/>
</dbReference>